<evidence type="ECO:0000313" key="3">
    <source>
        <dbReference type="EMBL" id="MDH0739666.1"/>
    </source>
</evidence>
<feature type="chain" id="PRO_5041259332" evidence="1">
    <location>
        <begin position="30"/>
        <end position="179"/>
    </location>
</feature>
<reference evidence="4 6" key="2">
    <citation type="submission" date="2023-03" db="EMBL/GenBank/DDBJ databases">
        <title>Achromobacter spanius LIG8.</title>
        <authorList>
            <person name="Shrestha S."/>
        </authorList>
    </citation>
    <scope>NUCLEOTIDE SEQUENCE [LARGE SCALE GENOMIC DNA]</scope>
    <source>
        <strain evidence="4 6">LIG8</strain>
    </source>
</reference>
<keyword evidence="6" id="KW-1185">Reference proteome</keyword>
<dbReference type="GO" id="GO:0016491">
    <property type="term" value="F:oxidoreductase activity"/>
    <property type="evidence" value="ECO:0007669"/>
    <property type="project" value="InterPro"/>
</dbReference>
<evidence type="ECO:0000313" key="5">
    <source>
        <dbReference type="Proteomes" id="UP001161094"/>
    </source>
</evidence>
<dbReference type="AlphaFoldDB" id="A0AA42LUD4"/>
<accession>A0AA42LUD4</accession>
<evidence type="ECO:0000313" key="4">
    <source>
        <dbReference type="EMBL" id="WFP05819.1"/>
    </source>
</evidence>
<dbReference type="CDD" id="cd03012">
    <property type="entry name" value="TlpA_like_DipZ_like"/>
    <property type="match status" value="1"/>
</dbReference>
<feature type="signal peptide" evidence="1">
    <location>
        <begin position="1"/>
        <end position="29"/>
    </location>
</feature>
<keyword evidence="1" id="KW-0732">Signal</keyword>
<dbReference type="Gene3D" id="3.40.30.10">
    <property type="entry name" value="Glutaredoxin"/>
    <property type="match status" value="1"/>
</dbReference>
<dbReference type="PANTHER" id="PTHR42852">
    <property type="entry name" value="THIOL:DISULFIDE INTERCHANGE PROTEIN DSBE"/>
    <property type="match status" value="1"/>
</dbReference>
<gene>
    <name evidence="3" type="ORF">N5D93_27935</name>
    <name evidence="4" type="ORF">P8T11_15905</name>
</gene>
<dbReference type="InterPro" id="IPR036249">
    <property type="entry name" value="Thioredoxin-like_sf"/>
</dbReference>
<dbReference type="InterPro" id="IPR013766">
    <property type="entry name" value="Thioredoxin_domain"/>
</dbReference>
<dbReference type="PROSITE" id="PS51352">
    <property type="entry name" value="THIOREDOXIN_2"/>
    <property type="match status" value="1"/>
</dbReference>
<evidence type="ECO:0000259" key="2">
    <source>
        <dbReference type="PROSITE" id="PS51352"/>
    </source>
</evidence>
<dbReference type="Pfam" id="PF08534">
    <property type="entry name" value="Redoxin"/>
    <property type="match status" value="1"/>
</dbReference>
<evidence type="ECO:0000256" key="1">
    <source>
        <dbReference type="SAM" id="SignalP"/>
    </source>
</evidence>
<reference evidence="3" key="1">
    <citation type="submission" date="2022-09" db="EMBL/GenBank/DDBJ databases">
        <title>Intensive care unit water sources are persistently colonized with multi-drug resistant bacteria and are the site of extensive horizontal gene transfer of antibiotic resistance genes.</title>
        <authorList>
            <person name="Diorio-Toth L."/>
        </authorList>
    </citation>
    <scope>NUCLEOTIDE SEQUENCE</scope>
    <source>
        <strain evidence="3">GD03843</strain>
    </source>
</reference>
<sequence length="179" mass="20247">MFATFKKIALGALLATSLAASVMPLTAQAGASKPTPAPEFTGIEHWLNSDPLTLASLRGKVVLVDFWTYTCINCVRTLPYVTSWYQKYKDQGLEVVGVHTPEFPFERSTPNVQKALERFGITYPVAQDNRYATWDAYRNQYWPAFYLIDKQGQIVYRHFGEGKYAETEAEIQRLLAQPG</sequence>
<dbReference type="InterPro" id="IPR013740">
    <property type="entry name" value="Redoxin"/>
</dbReference>
<dbReference type="Proteomes" id="UP001161094">
    <property type="component" value="Unassembled WGS sequence"/>
</dbReference>
<feature type="domain" description="Thioredoxin" evidence="2">
    <location>
        <begin position="31"/>
        <end position="176"/>
    </location>
</feature>
<dbReference type="SUPFAM" id="SSF52833">
    <property type="entry name" value="Thioredoxin-like"/>
    <property type="match status" value="1"/>
</dbReference>
<name>A0AA42LUD4_9BURK</name>
<dbReference type="InterPro" id="IPR050553">
    <property type="entry name" value="Thioredoxin_ResA/DsbE_sf"/>
</dbReference>
<dbReference type="PANTHER" id="PTHR42852:SF13">
    <property type="entry name" value="PROTEIN DIPZ"/>
    <property type="match status" value="1"/>
</dbReference>
<dbReference type="EMBL" id="JAOCDZ010000028">
    <property type="protein sequence ID" value="MDH0739666.1"/>
    <property type="molecule type" value="Genomic_DNA"/>
</dbReference>
<evidence type="ECO:0000313" key="6">
    <source>
        <dbReference type="Proteomes" id="UP001214170"/>
    </source>
</evidence>
<proteinExistence type="predicted"/>
<dbReference type="RefSeq" id="WP_259250442.1">
    <property type="nucleotide sequence ID" value="NZ_CBFGSQ010000163.1"/>
</dbReference>
<dbReference type="EMBL" id="CP121261">
    <property type="protein sequence ID" value="WFP05819.1"/>
    <property type="molecule type" value="Genomic_DNA"/>
</dbReference>
<dbReference type="Proteomes" id="UP001214170">
    <property type="component" value="Chromosome"/>
</dbReference>
<organism evidence="3 5">
    <name type="scientific">Achromobacter spanius</name>
    <dbReference type="NCBI Taxonomy" id="217203"/>
    <lineage>
        <taxon>Bacteria</taxon>
        <taxon>Pseudomonadati</taxon>
        <taxon>Pseudomonadota</taxon>
        <taxon>Betaproteobacteria</taxon>
        <taxon>Burkholderiales</taxon>
        <taxon>Alcaligenaceae</taxon>
        <taxon>Achromobacter</taxon>
    </lineage>
</organism>
<protein>
    <submittedName>
        <fullName evidence="3">Thioredoxin family protein</fullName>
    </submittedName>
</protein>